<feature type="domain" description="3-keto-alpha-glucoside-1,2-lyase/3-keto-2-hydroxy-glucal hydratase" evidence="2">
    <location>
        <begin position="37"/>
        <end position="190"/>
    </location>
</feature>
<dbReference type="Proteomes" id="UP000295717">
    <property type="component" value="Unassembled WGS sequence"/>
</dbReference>
<dbReference type="Pfam" id="PF06439">
    <property type="entry name" value="3keto-disac_hyd"/>
    <property type="match status" value="1"/>
</dbReference>
<keyword evidence="4" id="KW-1185">Reference proteome</keyword>
<comment type="caution">
    <text evidence="3">The sequence shown here is derived from an EMBL/GenBank/DDBJ whole genome shotgun (WGS) entry which is preliminary data.</text>
</comment>
<dbReference type="Gene3D" id="2.60.120.560">
    <property type="entry name" value="Exo-inulinase, domain 1"/>
    <property type="match status" value="1"/>
</dbReference>
<protein>
    <submittedName>
        <fullName evidence="3">Uncharacterized protein DUF1080</fullName>
    </submittedName>
</protein>
<evidence type="ECO:0000256" key="1">
    <source>
        <dbReference type="SAM" id="SignalP"/>
    </source>
</evidence>
<keyword evidence="1" id="KW-0732">Signal</keyword>
<dbReference type="RefSeq" id="WP_243651783.1">
    <property type="nucleotide sequence ID" value="NZ_SMAO01000015.1"/>
</dbReference>
<gene>
    <name evidence="3" type="ORF">EDC35_11523</name>
</gene>
<accession>A0A4R3MUS3</accession>
<evidence type="ECO:0000259" key="2">
    <source>
        <dbReference type="Pfam" id="PF06439"/>
    </source>
</evidence>
<reference evidence="3 4" key="1">
    <citation type="submission" date="2019-03" db="EMBL/GenBank/DDBJ databases">
        <title>Genomic Encyclopedia of Type Strains, Phase IV (KMG-IV): sequencing the most valuable type-strain genomes for metagenomic binning, comparative biology and taxonomic classification.</title>
        <authorList>
            <person name="Goeker M."/>
        </authorList>
    </citation>
    <scope>NUCLEOTIDE SEQUENCE [LARGE SCALE GENOMIC DNA]</scope>
    <source>
        <strain evidence="3 4">DSM 13587</strain>
    </source>
</reference>
<dbReference type="EMBL" id="SMAO01000015">
    <property type="protein sequence ID" value="TCT18048.1"/>
    <property type="molecule type" value="Genomic_DNA"/>
</dbReference>
<organism evidence="3 4">
    <name type="scientific">Thiobaca trueperi</name>
    <dbReference type="NCBI Taxonomy" id="127458"/>
    <lineage>
        <taxon>Bacteria</taxon>
        <taxon>Pseudomonadati</taxon>
        <taxon>Pseudomonadota</taxon>
        <taxon>Gammaproteobacteria</taxon>
        <taxon>Chromatiales</taxon>
        <taxon>Chromatiaceae</taxon>
        <taxon>Thiobaca</taxon>
    </lineage>
</organism>
<proteinExistence type="predicted"/>
<feature type="signal peptide" evidence="1">
    <location>
        <begin position="1"/>
        <end position="26"/>
    </location>
</feature>
<dbReference type="InterPro" id="IPR010496">
    <property type="entry name" value="AL/BT2_dom"/>
</dbReference>
<name>A0A4R3MUS3_9GAMM</name>
<evidence type="ECO:0000313" key="3">
    <source>
        <dbReference type="EMBL" id="TCT18048.1"/>
    </source>
</evidence>
<sequence length="193" mass="21160">MTSRFLAMASAVRHAGLLLLVSPLIAAEPMPLDPPHWETQGPVTWEQTDAGIGASGSAPEPGYLVSRTTYGPLRLRLAFWIEPDTNSGVFVGCAPGAPISPNACYEINIWDRHPNQDWRTGALVGIAPPLARVETLGRWNRLEILAEEKRLRVWINDTLTADRLIEAPRPGHLALQFGGTGAVRFRDLALERP</sequence>
<dbReference type="AlphaFoldDB" id="A0A4R3MUS3"/>
<feature type="chain" id="PRO_5020318895" evidence="1">
    <location>
        <begin position="27"/>
        <end position="193"/>
    </location>
</feature>
<evidence type="ECO:0000313" key="4">
    <source>
        <dbReference type="Proteomes" id="UP000295717"/>
    </source>
</evidence>
<dbReference type="GO" id="GO:0016787">
    <property type="term" value="F:hydrolase activity"/>
    <property type="evidence" value="ECO:0007669"/>
    <property type="project" value="InterPro"/>
</dbReference>